<evidence type="ECO:0000256" key="4">
    <source>
        <dbReference type="ARBA" id="ARBA00023014"/>
    </source>
</evidence>
<dbReference type="PANTHER" id="PTHR10134">
    <property type="entry name" value="CYTOCHROME B-C1 COMPLEX SUBUNIT RIESKE, MITOCHONDRIAL"/>
    <property type="match status" value="1"/>
</dbReference>
<evidence type="ECO:0000256" key="5">
    <source>
        <dbReference type="ARBA" id="ARBA00023157"/>
    </source>
</evidence>
<dbReference type="OrthoDB" id="165343at2"/>
<feature type="chain" id="PRO_5017759320" description="Rieske domain-containing protein" evidence="6">
    <location>
        <begin position="33"/>
        <end position="145"/>
    </location>
</feature>
<dbReference type="Pfam" id="PF00355">
    <property type="entry name" value="Rieske"/>
    <property type="match status" value="1"/>
</dbReference>
<dbReference type="RefSeq" id="WP_116845504.1">
    <property type="nucleotide sequence ID" value="NZ_QTJU01000001.1"/>
</dbReference>
<dbReference type="GO" id="GO:0046872">
    <property type="term" value="F:metal ion binding"/>
    <property type="evidence" value="ECO:0007669"/>
    <property type="project" value="UniProtKB-KW"/>
</dbReference>
<comment type="caution">
    <text evidence="8">The sequence shown here is derived from an EMBL/GenBank/DDBJ whole genome shotgun (WGS) entry which is preliminary data.</text>
</comment>
<accession>A0A3E1NPN3</accession>
<keyword evidence="5" id="KW-1015">Disulfide bond</keyword>
<keyword evidence="9" id="KW-1185">Reference proteome</keyword>
<keyword evidence="6" id="KW-0732">Signal</keyword>
<keyword evidence="1" id="KW-0001">2Fe-2S</keyword>
<keyword evidence="3" id="KW-0408">Iron</keyword>
<protein>
    <recommendedName>
        <fullName evidence="7">Rieske domain-containing protein</fullName>
    </recommendedName>
</protein>
<dbReference type="CDD" id="cd03467">
    <property type="entry name" value="Rieske"/>
    <property type="match status" value="1"/>
</dbReference>
<dbReference type="SUPFAM" id="SSF50022">
    <property type="entry name" value="ISP domain"/>
    <property type="match status" value="1"/>
</dbReference>
<dbReference type="GO" id="GO:0051537">
    <property type="term" value="F:2 iron, 2 sulfur cluster binding"/>
    <property type="evidence" value="ECO:0007669"/>
    <property type="project" value="UniProtKB-KW"/>
</dbReference>
<evidence type="ECO:0000256" key="1">
    <source>
        <dbReference type="ARBA" id="ARBA00022714"/>
    </source>
</evidence>
<evidence type="ECO:0000313" key="9">
    <source>
        <dbReference type="Proteomes" id="UP000261284"/>
    </source>
</evidence>
<dbReference type="InterPro" id="IPR036922">
    <property type="entry name" value="Rieske_2Fe-2S_sf"/>
</dbReference>
<feature type="domain" description="Rieske" evidence="7">
    <location>
        <begin position="70"/>
        <end position="129"/>
    </location>
</feature>
<feature type="signal peptide" evidence="6">
    <location>
        <begin position="1"/>
        <end position="32"/>
    </location>
</feature>
<dbReference type="InterPro" id="IPR017941">
    <property type="entry name" value="Rieske_2Fe-2S"/>
</dbReference>
<keyword evidence="2" id="KW-0479">Metal-binding</keyword>
<evidence type="ECO:0000256" key="2">
    <source>
        <dbReference type="ARBA" id="ARBA00022723"/>
    </source>
</evidence>
<name>A0A3E1NPN3_9BACT</name>
<evidence type="ECO:0000259" key="7">
    <source>
        <dbReference type="Pfam" id="PF00355"/>
    </source>
</evidence>
<sequence>MERRQFLQSSCNVCLLGAAGMLLPLLNSCAGAKYSVYKSPVLNNSVEIPLNLFTQQAPVQFVRPNGWYYDIAVEKKEDNTYQALLLQCTHQENQLNVTGNGYSCSLHGSQFDKNGKVRKGPAEQPLERYATTINNDKLIIHIKKA</sequence>
<dbReference type="AlphaFoldDB" id="A0A3E1NPN3"/>
<keyword evidence="4" id="KW-0411">Iron-sulfur</keyword>
<evidence type="ECO:0000313" key="8">
    <source>
        <dbReference type="EMBL" id="RFM29748.1"/>
    </source>
</evidence>
<gene>
    <name evidence="8" type="ORF">DXN05_01860</name>
</gene>
<dbReference type="EMBL" id="QTJU01000001">
    <property type="protein sequence ID" value="RFM29748.1"/>
    <property type="molecule type" value="Genomic_DNA"/>
</dbReference>
<evidence type="ECO:0000256" key="3">
    <source>
        <dbReference type="ARBA" id="ARBA00023004"/>
    </source>
</evidence>
<evidence type="ECO:0000256" key="6">
    <source>
        <dbReference type="SAM" id="SignalP"/>
    </source>
</evidence>
<reference evidence="8 9" key="1">
    <citation type="submission" date="2018-08" db="EMBL/GenBank/DDBJ databases">
        <title>Chitinophagaceae sp. K23C18032701, a novel bacterium isolated from forest soil.</title>
        <authorList>
            <person name="Wang C."/>
        </authorList>
    </citation>
    <scope>NUCLEOTIDE SEQUENCE [LARGE SCALE GENOMIC DNA]</scope>
    <source>
        <strain evidence="8 9">K23C18032701</strain>
    </source>
</reference>
<dbReference type="Proteomes" id="UP000261284">
    <property type="component" value="Unassembled WGS sequence"/>
</dbReference>
<organism evidence="8 9">
    <name type="scientific">Deminuibacter soli</name>
    <dbReference type="NCBI Taxonomy" id="2291815"/>
    <lineage>
        <taxon>Bacteria</taxon>
        <taxon>Pseudomonadati</taxon>
        <taxon>Bacteroidota</taxon>
        <taxon>Chitinophagia</taxon>
        <taxon>Chitinophagales</taxon>
        <taxon>Chitinophagaceae</taxon>
        <taxon>Deminuibacter</taxon>
    </lineage>
</organism>
<proteinExistence type="predicted"/>
<dbReference type="Gene3D" id="2.102.10.10">
    <property type="entry name" value="Rieske [2Fe-2S] iron-sulphur domain"/>
    <property type="match status" value="1"/>
</dbReference>
<dbReference type="InterPro" id="IPR014349">
    <property type="entry name" value="Rieske_Fe-S_prot"/>
</dbReference>